<accession>A0A6C0D4B0</accession>
<evidence type="ECO:0000313" key="2">
    <source>
        <dbReference type="EMBL" id="QHT11391.1"/>
    </source>
</evidence>
<dbReference type="SUPFAM" id="SSF57850">
    <property type="entry name" value="RING/U-box"/>
    <property type="match status" value="1"/>
</dbReference>
<feature type="domain" description="RING-type" evidence="1">
    <location>
        <begin position="169"/>
        <end position="218"/>
    </location>
</feature>
<sequence>MNEPITKYLINVILEKENIKNFYEVLTKLHYHNEDDFQLKTNYAIVLFVETLFLDENNGFKGLKLPYALECQLYEELANYKLKMFHYVTFKASAHNDLVGLRSLIDDYKKDIWTLIFGYYVHNKTLDLLTSNDDCFDIKSKIYATICSIKEEKKNETIELCSSCEENECSICLQVMDPSSTMTTLCNHTYHRKCLYPMFDEAVKKYSTQPRISCPLCRADVFIKAKLSLTGVTHY</sequence>
<dbReference type="Gene3D" id="3.30.40.10">
    <property type="entry name" value="Zinc/RING finger domain, C3HC4 (zinc finger)"/>
    <property type="match status" value="1"/>
</dbReference>
<name>A0A6C0D4B0_9ZZZZ</name>
<dbReference type="InterPro" id="IPR001841">
    <property type="entry name" value="Znf_RING"/>
</dbReference>
<evidence type="ECO:0000259" key="1">
    <source>
        <dbReference type="PROSITE" id="PS50089"/>
    </source>
</evidence>
<dbReference type="AlphaFoldDB" id="A0A6C0D4B0"/>
<organism evidence="2">
    <name type="scientific">viral metagenome</name>
    <dbReference type="NCBI Taxonomy" id="1070528"/>
    <lineage>
        <taxon>unclassified sequences</taxon>
        <taxon>metagenomes</taxon>
        <taxon>organismal metagenomes</taxon>
    </lineage>
</organism>
<dbReference type="Pfam" id="PF13639">
    <property type="entry name" value="zf-RING_2"/>
    <property type="match status" value="1"/>
</dbReference>
<dbReference type="SMART" id="SM00184">
    <property type="entry name" value="RING"/>
    <property type="match status" value="1"/>
</dbReference>
<dbReference type="PROSITE" id="PS50089">
    <property type="entry name" value="ZF_RING_2"/>
    <property type="match status" value="1"/>
</dbReference>
<dbReference type="InterPro" id="IPR013083">
    <property type="entry name" value="Znf_RING/FYVE/PHD"/>
</dbReference>
<proteinExistence type="predicted"/>
<reference evidence="2" key="1">
    <citation type="journal article" date="2020" name="Nature">
        <title>Giant virus diversity and host interactions through global metagenomics.</title>
        <authorList>
            <person name="Schulz F."/>
            <person name="Roux S."/>
            <person name="Paez-Espino D."/>
            <person name="Jungbluth S."/>
            <person name="Walsh D.A."/>
            <person name="Denef V.J."/>
            <person name="McMahon K.D."/>
            <person name="Konstantinidis K.T."/>
            <person name="Eloe-Fadrosh E.A."/>
            <person name="Kyrpides N.C."/>
            <person name="Woyke T."/>
        </authorList>
    </citation>
    <scope>NUCLEOTIDE SEQUENCE</scope>
    <source>
        <strain evidence="2">GVMAG-M-3300023174-116</strain>
    </source>
</reference>
<protein>
    <recommendedName>
        <fullName evidence="1">RING-type domain-containing protein</fullName>
    </recommendedName>
</protein>
<dbReference type="EMBL" id="MN739534">
    <property type="protein sequence ID" value="QHT11391.1"/>
    <property type="molecule type" value="Genomic_DNA"/>
</dbReference>